<dbReference type="STRING" id="1408157.A0A1J7JKX0"/>
<dbReference type="AlphaFoldDB" id="A0A1J7JKX0"/>
<name>A0A1J7JKX0_9PEZI</name>
<dbReference type="SMART" id="SM00213">
    <property type="entry name" value="UBQ"/>
    <property type="match status" value="1"/>
</dbReference>
<dbReference type="OrthoDB" id="428577at2759"/>
<dbReference type="PROSITE" id="PS50053">
    <property type="entry name" value="UBIQUITIN_2"/>
    <property type="match status" value="1"/>
</dbReference>
<dbReference type="InterPro" id="IPR019956">
    <property type="entry name" value="Ubiquitin_dom"/>
</dbReference>
<dbReference type="PANTHER" id="PTHR10666">
    <property type="entry name" value="UBIQUITIN"/>
    <property type="match status" value="1"/>
</dbReference>
<sequence>MEPLHCRNEDDMESKKRGTSRIGVSIITLTGKTNRFVCETSTTVVQLQSRMQDVEGIPPDQMWLIYAGREIFPPIALGEYGIHDGSVIALRLRLRGGKPAIYLLSPVVLEDVNVSVTLSPEWSFTVLYPLAKPITDTKHNTSRVEWTVGVQGETLAESSTGTKCSYLFWEAEGVMNPAALAVSSAETHAASGSEEVFNPSAPSLTPENACVLSFEHFIPRLECILESLCLTLAMRTEFIVYWLPRFQHIRDQGLHIAFRFVNQNAFNKAAKIEVTGCPPPTAIARIFMLFGGVSPLETGNPWSGTACDPDEAQAFNWAKEIGFDVKSWDEGTFRVLEWGGMEVPAAMLN</sequence>
<reference evidence="2 3" key="1">
    <citation type="submission" date="2016-10" db="EMBL/GenBank/DDBJ databases">
        <title>Draft genome sequence of Coniochaeta ligniaria NRRL30616, a lignocellulolytic fungus for bioabatement of inhibitors in plant biomass hydrolysates.</title>
        <authorList>
            <consortium name="DOE Joint Genome Institute"/>
            <person name="Jimenez D.J."/>
            <person name="Hector R.E."/>
            <person name="Riley R."/>
            <person name="Sun H."/>
            <person name="Grigoriev I.V."/>
            <person name="Van Elsas J.D."/>
            <person name="Nichols N.N."/>
        </authorList>
    </citation>
    <scope>NUCLEOTIDE SEQUENCE [LARGE SCALE GENOMIC DNA]</scope>
    <source>
        <strain evidence="2 3">NRRL 30616</strain>
    </source>
</reference>
<proteinExistence type="predicted"/>
<accession>A0A1J7JKX0</accession>
<dbReference type="InterPro" id="IPR029071">
    <property type="entry name" value="Ubiquitin-like_domsf"/>
</dbReference>
<dbReference type="Proteomes" id="UP000182658">
    <property type="component" value="Unassembled WGS sequence"/>
</dbReference>
<dbReference type="SUPFAM" id="SSF54236">
    <property type="entry name" value="Ubiquitin-like"/>
    <property type="match status" value="1"/>
</dbReference>
<gene>
    <name evidence="2" type="ORF">CONLIGDRAFT_351623</name>
</gene>
<dbReference type="InterPro" id="IPR050158">
    <property type="entry name" value="Ubiquitin_ubiquitin-like"/>
</dbReference>
<keyword evidence="3" id="KW-1185">Reference proteome</keyword>
<organism evidence="2 3">
    <name type="scientific">Coniochaeta ligniaria NRRL 30616</name>
    <dbReference type="NCBI Taxonomy" id="1408157"/>
    <lineage>
        <taxon>Eukaryota</taxon>
        <taxon>Fungi</taxon>
        <taxon>Dikarya</taxon>
        <taxon>Ascomycota</taxon>
        <taxon>Pezizomycotina</taxon>
        <taxon>Sordariomycetes</taxon>
        <taxon>Sordariomycetidae</taxon>
        <taxon>Coniochaetales</taxon>
        <taxon>Coniochaetaceae</taxon>
        <taxon>Coniochaeta</taxon>
    </lineage>
</organism>
<evidence type="ECO:0000313" key="3">
    <source>
        <dbReference type="Proteomes" id="UP000182658"/>
    </source>
</evidence>
<evidence type="ECO:0000313" key="2">
    <source>
        <dbReference type="EMBL" id="OIW29916.1"/>
    </source>
</evidence>
<dbReference type="InterPro" id="IPR000626">
    <property type="entry name" value="Ubiquitin-like_dom"/>
</dbReference>
<dbReference type="PRINTS" id="PR00348">
    <property type="entry name" value="UBIQUITIN"/>
</dbReference>
<dbReference type="Gene3D" id="3.10.20.90">
    <property type="entry name" value="Phosphatidylinositol 3-kinase Catalytic Subunit, Chain A, domain 1"/>
    <property type="match status" value="1"/>
</dbReference>
<dbReference type="InParanoid" id="A0A1J7JKX0"/>
<dbReference type="Pfam" id="PF00240">
    <property type="entry name" value="ubiquitin"/>
    <property type="match status" value="1"/>
</dbReference>
<dbReference type="EMBL" id="KV875097">
    <property type="protein sequence ID" value="OIW29916.1"/>
    <property type="molecule type" value="Genomic_DNA"/>
</dbReference>
<evidence type="ECO:0000259" key="1">
    <source>
        <dbReference type="PROSITE" id="PS50053"/>
    </source>
</evidence>
<protein>
    <recommendedName>
        <fullName evidence="1">Ubiquitin-like domain-containing protein</fullName>
    </recommendedName>
</protein>
<feature type="domain" description="Ubiquitin-like" evidence="1">
    <location>
        <begin position="22"/>
        <end position="97"/>
    </location>
</feature>